<feature type="domain" description="SH3" evidence="5">
    <location>
        <begin position="338"/>
        <end position="399"/>
    </location>
</feature>
<evidence type="ECO:0000256" key="2">
    <source>
        <dbReference type="PROSITE-ProRule" id="PRU00192"/>
    </source>
</evidence>
<feature type="compositionally biased region" description="Polar residues" evidence="3">
    <location>
        <begin position="439"/>
        <end position="451"/>
    </location>
</feature>
<dbReference type="Gene3D" id="2.30.30.40">
    <property type="entry name" value="SH3 Domains"/>
    <property type="match status" value="1"/>
</dbReference>
<dbReference type="Pfam" id="PF14604">
    <property type="entry name" value="SH3_9"/>
    <property type="match status" value="1"/>
</dbReference>
<dbReference type="GeneID" id="70288675"/>
<dbReference type="InterPro" id="IPR001452">
    <property type="entry name" value="SH3_domain"/>
</dbReference>
<evidence type="ECO:0000256" key="4">
    <source>
        <dbReference type="SAM" id="Phobius"/>
    </source>
</evidence>
<sequence>MPVSHRHAHPRRELIDVVGDIVDGANVAPGAIPVQGEKRDADAQQDEAGTSVPTVIDAPTKTANIATATEIAKATGHATKPGDEIIGKVTATATEPLSVPTQSSSSKNSDEQVEEGMTAGAKAGIAFGILGGVLLIAGLVYFIVNRRKNRQQNNEEKFAPAGLAPPPPMKDPVKTSSKSPRLSLRPVTQFFPNFSDKHTSKGPFGAYSMSTAGASGPGNRSPGPSPFDRPGTSHSTHPANPFGNQAERAASPITEEHSMYARNTPPTPDRSAKPLPSIGRQQSMRTDRARNLDLTLPESRGPPSPAGTEFSMSSIAPGAGSAAPSSGAAAIAAAGGPQNTHVHRVQLDFKPSLEDEMELRAGELVRLLHEYDDGWALCIKLDRSRQGVVPRTCLSTRPVKPRPPQGGARGPSVNPNGRPASPAHSMNGPGRSASPAGFRSQSPAGGRSQSPAGRPRAPSKSHGPSPMNPNARPNRPASPGSVFGQAM</sequence>
<keyword evidence="4" id="KW-0472">Membrane</keyword>
<keyword evidence="7" id="KW-1185">Reference proteome</keyword>
<name>A0A9P8CNM0_9HYPO</name>
<organism evidence="6 7">
    <name type="scientific">Emericellopsis atlantica</name>
    <dbReference type="NCBI Taxonomy" id="2614577"/>
    <lineage>
        <taxon>Eukaryota</taxon>
        <taxon>Fungi</taxon>
        <taxon>Dikarya</taxon>
        <taxon>Ascomycota</taxon>
        <taxon>Pezizomycotina</taxon>
        <taxon>Sordariomycetes</taxon>
        <taxon>Hypocreomycetidae</taxon>
        <taxon>Hypocreales</taxon>
        <taxon>Bionectriaceae</taxon>
        <taxon>Emericellopsis</taxon>
    </lineage>
</organism>
<dbReference type="SMART" id="SM00326">
    <property type="entry name" value="SH3"/>
    <property type="match status" value="1"/>
</dbReference>
<feature type="compositionally biased region" description="Low complexity" evidence="3">
    <location>
        <begin position="213"/>
        <end position="222"/>
    </location>
</feature>
<evidence type="ECO:0000313" key="6">
    <source>
        <dbReference type="EMBL" id="KAG9253215.1"/>
    </source>
</evidence>
<feature type="region of interest" description="Disordered" evidence="3">
    <location>
        <begin position="93"/>
        <end position="114"/>
    </location>
</feature>
<keyword evidence="4" id="KW-0812">Transmembrane</keyword>
<feature type="region of interest" description="Disordered" evidence="3">
    <location>
        <begin position="392"/>
        <end position="487"/>
    </location>
</feature>
<evidence type="ECO:0000256" key="1">
    <source>
        <dbReference type="ARBA" id="ARBA00022443"/>
    </source>
</evidence>
<dbReference type="CDD" id="cd11854">
    <property type="entry name" value="SH3_Fus1p"/>
    <property type="match status" value="1"/>
</dbReference>
<feature type="region of interest" description="Disordered" evidence="3">
    <location>
        <begin position="28"/>
        <end position="50"/>
    </location>
</feature>
<dbReference type="InterPro" id="IPR036028">
    <property type="entry name" value="SH3-like_dom_sf"/>
</dbReference>
<protein>
    <submittedName>
        <fullName evidence="6">SH3 domain protein</fullName>
    </submittedName>
</protein>
<dbReference type="SUPFAM" id="SSF50044">
    <property type="entry name" value="SH3-domain"/>
    <property type="match status" value="1"/>
</dbReference>
<keyword evidence="1 2" id="KW-0728">SH3 domain</keyword>
<dbReference type="Proteomes" id="UP000887229">
    <property type="component" value="Unassembled WGS sequence"/>
</dbReference>
<keyword evidence="4" id="KW-1133">Transmembrane helix</keyword>
<evidence type="ECO:0000313" key="7">
    <source>
        <dbReference type="Proteomes" id="UP000887229"/>
    </source>
</evidence>
<feature type="region of interest" description="Disordered" evidence="3">
    <location>
        <begin position="259"/>
        <end position="288"/>
    </location>
</feature>
<dbReference type="InterPro" id="IPR035521">
    <property type="entry name" value="Fus1_SH3"/>
</dbReference>
<dbReference type="EMBL" id="MU251258">
    <property type="protein sequence ID" value="KAG9253215.1"/>
    <property type="molecule type" value="Genomic_DNA"/>
</dbReference>
<dbReference type="AlphaFoldDB" id="A0A9P8CNM0"/>
<evidence type="ECO:0000259" key="5">
    <source>
        <dbReference type="PROSITE" id="PS50002"/>
    </source>
</evidence>
<dbReference type="PROSITE" id="PS50002">
    <property type="entry name" value="SH3"/>
    <property type="match status" value="1"/>
</dbReference>
<feature type="transmembrane region" description="Helical" evidence="4">
    <location>
        <begin position="123"/>
        <end position="144"/>
    </location>
</feature>
<proteinExistence type="predicted"/>
<dbReference type="RefSeq" id="XP_046117139.1">
    <property type="nucleotide sequence ID" value="XM_046257772.1"/>
</dbReference>
<gene>
    <name evidence="6" type="ORF">F5Z01DRAFT_157048</name>
</gene>
<feature type="compositionally biased region" description="Low complexity" evidence="3">
    <location>
        <begin position="464"/>
        <end position="479"/>
    </location>
</feature>
<reference evidence="6" key="1">
    <citation type="journal article" date="2021" name="IMA Fungus">
        <title>Genomic characterization of three marine fungi, including Emericellopsis atlantica sp. nov. with signatures of a generalist lifestyle and marine biomass degradation.</title>
        <authorList>
            <person name="Hagestad O.C."/>
            <person name="Hou L."/>
            <person name="Andersen J.H."/>
            <person name="Hansen E.H."/>
            <person name="Altermark B."/>
            <person name="Li C."/>
            <person name="Kuhnert E."/>
            <person name="Cox R.J."/>
            <person name="Crous P.W."/>
            <person name="Spatafora J.W."/>
            <person name="Lail K."/>
            <person name="Amirebrahimi M."/>
            <person name="Lipzen A."/>
            <person name="Pangilinan J."/>
            <person name="Andreopoulos W."/>
            <person name="Hayes R.D."/>
            <person name="Ng V."/>
            <person name="Grigoriev I.V."/>
            <person name="Jackson S.A."/>
            <person name="Sutton T.D.S."/>
            <person name="Dobson A.D.W."/>
            <person name="Rama T."/>
        </authorList>
    </citation>
    <scope>NUCLEOTIDE SEQUENCE</scope>
    <source>
        <strain evidence="6">TS7</strain>
    </source>
</reference>
<evidence type="ECO:0000256" key="3">
    <source>
        <dbReference type="SAM" id="MobiDB-lite"/>
    </source>
</evidence>
<feature type="region of interest" description="Disordered" evidence="3">
    <location>
        <begin position="152"/>
        <end position="245"/>
    </location>
</feature>
<dbReference type="OrthoDB" id="5340910at2759"/>
<accession>A0A9P8CNM0</accession>
<feature type="compositionally biased region" description="Polar residues" evidence="3">
    <location>
        <begin position="93"/>
        <end position="107"/>
    </location>
</feature>
<comment type="caution">
    <text evidence="6">The sequence shown here is derived from an EMBL/GenBank/DDBJ whole genome shotgun (WGS) entry which is preliminary data.</text>
</comment>